<dbReference type="GO" id="GO:0005783">
    <property type="term" value="C:endoplasmic reticulum"/>
    <property type="evidence" value="ECO:0007669"/>
    <property type="project" value="TreeGrafter"/>
</dbReference>
<dbReference type="Pfam" id="PF00789">
    <property type="entry name" value="UBX"/>
    <property type="match status" value="1"/>
</dbReference>
<dbReference type="InterPro" id="IPR001012">
    <property type="entry name" value="UBX_dom"/>
</dbReference>
<accession>M7NQ01</accession>
<dbReference type="STRING" id="1069680.M7NQ01"/>
<dbReference type="VEuPathDB" id="FungiDB:PNEG_02292"/>
<feature type="compositionally biased region" description="Polar residues" evidence="1">
    <location>
        <begin position="351"/>
        <end position="360"/>
    </location>
</feature>
<sequence length="385" mass="44419">MKNDIWSQKSIEESIRLCLDKRLIFLVYIQGDDEKWIDNLLTPQVCKEIKEKTVSLRLFNGTIEAMSFKQMVVVNSVPSIFLIKDGLVKKSFYGNATAENLIEGIQSLSREKSMSNISEYEGACRNLLNIQEKDGISSIKSAKMNSKDGGKRKKYVEELKKMKKKDLEERMCILARINADKEERKVKEQYRISARSNEVSIFTEDTSFQQSAKNICLLNIRLLNGSSIQAKHFTINNTLQDVRQWIDENRTDNKIPYDLIQVYPKRLFSISEEVKTLEVLNLYPSATLVLKPIKNAISAYVNLDKGYFSKLFGAFGYFKSNIYSIFGWISAVINKNKTIKKMEQNKKVHSLNDQQISTSDNRNRDKNVWYNGNTLNQEPPVEKNN</sequence>
<proteinExistence type="predicted"/>
<dbReference type="GO" id="GO:0036503">
    <property type="term" value="P:ERAD pathway"/>
    <property type="evidence" value="ECO:0007669"/>
    <property type="project" value="TreeGrafter"/>
</dbReference>
<organism evidence="3 4">
    <name type="scientific">Pneumocystis murina (strain B123)</name>
    <name type="common">Mouse pneumocystis pneumonia agent</name>
    <name type="synonym">Pneumocystis carinii f. sp. muris</name>
    <dbReference type="NCBI Taxonomy" id="1069680"/>
    <lineage>
        <taxon>Eukaryota</taxon>
        <taxon>Fungi</taxon>
        <taxon>Dikarya</taxon>
        <taxon>Ascomycota</taxon>
        <taxon>Taphrinomycotina</taxon>
        <taxon>Pneumocystomycetes</taxon>
        <taxon>Pneumocystaceae</taxon>
        <taxon>Pneumocystis</taxon>
    </lineage>
</organism>
<dbReference type="InterPro" id="IPR029071">
    <property type="entry name" value="Ubiquitin-like_domsf"/>
</dbReference>
<evidence type="ECO:0000256" key="1">
    <source>
        <dbReference type="SAM" id="MobiDB-lite"/>
    </source>
</evidence>
<dbReference type="EMBL" id="AFWA02000013">
    <property type="protein sequence ID" value="EMR09337.1"/>
    <property type="molecule type" value="Genomic_DNA"/>
</dbReference>
<dbReference type="OrthoDB" id="2445133at2759"/>
<dbReference type="eggNOG" id="KOG2689">
    <property type="taxonomic scope" value="Eukaryota"/>
</dbReference>
<comment type="caution">
    <text evidence="3">The sequence shown here is derived from an EMBL/GenBank/DDBJ whole genome shotgun (WGS) entry which is preliminary data.</text>
</comment>
<reference evidence="4" key="1">
    <citation type="journal article" date="2016" name="Nat. Commun.">
        <title>Genome analysis of three Pneumocystis species reveals adaptation mechanisms to life exclusively in mammalian hosts.</title>
        <authorList>
            <person name="Ma L."/>
            <person name="Chen Z."/>
            <person name="Huang D.W."/>
            <person name="Kutty G."/>
            <person name="Ishihara M."/>
            <person name="Wang H."/>
            <person name="Abouelleil A."/>
            <person name="Bishop L."/>
            <person name="Davey E."/>
            <person name="Deng R."/>
            <person name="Deng X."/>
            <person name="Fan L."/>
            <person name="Fantoni G."/>
            <person name="Fitzgerald M."/>
            <person name="Gogineni E."/>
            <person name="Goldberg J.M."/>
            <person name="Handley G."/>
            <person name="Hu X."/>
            <person name="Huber C."/>
            <person name="Jiao X."/>
            <person name="Jones K."/>
            <person name="Levin J.Z."/>
            <person name="Liu Y."/>
            <person name="Macdonald P."/>
            <person name="Melnikov A."/>
            <person name="Raley C."/>
            <person name="Sassi M."/>
            <person name="Sherman B.T."/>
            <person name="Song X."/>
            <person name="Sykes S."/>
            <person name="Tran B."/>
            <person name="Walsh L."/>
            <person name="Xia Y."/>
            <person name="Yang J."/>
            <person name="Young S."/>
            <person name="Zeng Q."/>
            <person name="Zheng X."/>
            <person name="Stephens R."/>
            <person name="Nusbaum C."/>
            <person name="Birren B.W."/>
            <person name="Azadi P."/>
            <person name="Lempicki R.A."/>
            <person name="Cuomo C.A."/>
            <person name="Kovacs J.A."/>
        </authorList>
    </citation>
    <scope>NUCLEOTIDE SEQUENCE [LARGE SCALE GENOMIC DNA]</scope>
    <source>
        <strain evidence="4">B123</strain>
    </source>
</reference>
<evidence type="ECO:0000259" key="2">
    <source>
        <dbReference type="PROSITE" id="PS50033"/>
    </source>
</evidence>
<feature type="domain" description="UBX" evidence="2">
    <location>
        <begin position="211"/>
        <end position="290"/>
    </location>
</feature>
<gene>
    <name evidence="3" type="ORF">PNEG_02292</name>
</gene>
<evidence type="ECO:0000313" key="4">
    <source>
        <dbReference type="Proteomes" id="UP000011958"/>
    </source>
</evidence>
<dbReference type="HOGENOM" id="CLU_034966_0_0_1"/>
<dbReference type="PANTHER" id="PTHR46424">
    <property type="entry name" value="UBX DOMAIN-CONTAINING PROTEIN 4"/>
    <property type="match status" value="1"/>
</dbReference>
<dbReference type="PROSITE" id="PS50033">
    <property type="entry name" value="UBX"/>
    <property type="match status" value="1"/>
</dbReference>
<feature type="region of interest" description="Disordered" evidence="1">
    <location>
        <begin position="350"/>
        <end position="385"/>
    </location>
</feature>
<protein>
    <recommendedName>
        <fullName evidence="2">UBX domain-containing protein</fullName>
    </recommendedName>
</protein>
<dbReference type="GeneID" id="19895985"/>
<dbReference type="SUPFAM" id="SSF54236">
    <property type="entry name" value="Ubiquitin-like"/>
    <property type="match status" value="1"/>
</dbReference>
<dbReference type="OMA" id="MCILARI"/>
<dbReference type="RefSeq" id="XP_007874286.1">
    <property type="nucleotide sequence ID" value="XM_007876095.1"/>
</dbReference>
<dbReference type="CDD" id="cd01767">
    <property type="entry name" value="UBX"/>
    <property type="match status" value="1"/>
</dbReference>
<dbReference type="SMART" id="SM00166">
    <property type="entry name" value="UBX"/>
    <property type="match status" value="1"/>
</dbReference>
<dbReference type="Pfam" id="PF23187">
    <property type="entry name" value="UBX7_N"/>
    <property type="match status" value="1"/>
</dbReference>
<keyword evidence="4" id="KW-1185">Reference proteome</keyword>
<evidence type="ECO:0000313" key="3">
    <source>
        <dbReference type="EMBL" id="EMR09337.1"/>
    </source>
</evidence>
<dbReference type="PANTHER" id="PTHR46424:SF1">
    <property type="entry name" value="UBX DOMAIN-CONTAINING PROTEIN 4"/>
    <property type="match status" value="1"/>
</dbReference>
<dbReference type="AlphaFoldDB" id="M7NQ01"/>
<dbReference type="Gene3D" id="3.10.20.90">
    <property type="entry name" value="Phosphatidylinositol 3-kinase Catalytic Subunit, Chain A, domain 1"/>
    <property type="match status" value="1"/>
</dbReference>
<name>M7NQ01_PNEMU</name>
<dbReference type="Proteomes" id="UP000011958">
    <property type="component" value="Unassembled WGS sequence"/>
</dbReference>